<sequence>MHVQNQQLTYLTEQLAKQPHNLGLLDQLAALYLQLKQTEQASDIYLRYIAEHKTHAGAQFNCAYYARLAGRYEQAIDYYRRALALGIDGAEEVYANIGVIYNEGLLDNDHAQEAFKQALTINPSYVPALYNLANSYEQDGDKANAAHYFNRVIEQEPNFVMAYVRLADVYTADTADDALILKLLAFFKAAACPLEEQIDIAYALGKLFDECGSYDQAWHYYCEANNLNARTMPAWSRNDQLRLLNEIKQTFSAESFTAAASGNLQPVFICGMYRSGSTLLEQMLGAHDAITNGGELEYFPRLWQSVEREGLSAYCSKMSEEDFKTLGEDYTRFVETRFENGGIVTDKRPDNIWRLGLIKRAVPNAKFLVTQRQLLDNCLSVYFTRLNASMNYANSIQDILDFLELEQQLLAHWQSIFGDDLIVVDYDKLVRDPEATLRPVFEWLGLPWQSDCLTFHQRHNSVRTASVWQVRQPLYQRSSGRFKNYERFLSSR</sequence>
<dbReference type="OrthoDB" id="9815894at2"/>
<dbReference type="PROSITE" id="PS50005">
    <property type="entry name" value="TPR"/>
    <property type="match status" value="1"/>
</dbReference>
<proteinExistence type="predicted"/>
<gene>
    <name evidence="5" type="ORF">CWI76_05475</name>
</gene>
<evidence type="ECO:0000256" key="3">
    <source>
        <dbReference type="ARBA" id="ARBA00022803"/>
    </source>
</evidence>
<keyword evidence="3 4" id="KW-0802">TPR repeat</keyword>
<dbReference type="EMBL" id="PIPZ01000001">
    <property type="protein sequence ID" value="RUO61689.1"/>
    <property type="molecule type" value="Genomic_DNA"/>
</dbReference>
<comment type="caution">
    <text evidence="5">The sequence shown here is derived from an EMBL/GenBank/DDBJ whole genome shotgun (WGS) entry which is preliminary data.</text>
</comment>
<name>A0A432YL28_9GAMM</name>
<accession>A0A432YL28</accession>
<dbReference type="AlphaFoldDB" id="A0A432YL28"/>
<dbReference type="SUPFAM" id="SSF48452">
    <property type="entry name" value="TPR-like"/>
    <property type="match status" value="1"/>
</dbReference>
<dbReference type="RefSeq" id="WP_126759304.1">
    <property type="nucleotide sequence ID" value="NZ_PIPZ01000001.1"/>
</dbReference>
<dbReference type="InterPro" id="IPR026634">
    <property type="entry name" value="TPST-like"/>
</dbReference>
<keyword evidence="1" id="KW-0808">Transferase</keyword>
<dbReference type="InterPro" id="IPR011990">
    <property type="entry name" value="TPR-like_helical_dom_sf"/>
</dbReference>
<evidence type="ECO:0000313" key="5">
    <source>
        <dbReference type="EMBL" id="RUO61689.1"/>
    </source>
</evidence>
<dbReference type="Gene3D" id="1.25.40.10">
    <property type="entry name" value="Tetratricopeptide repeat domain"/>
    <property type="match status" value="2"/>
</dbReference>
<dbReference type="Gene3D" id="3.40.50.300">
    <property type="entry name" value="P-loop containing nucleotide triphosphate hydrolases"/>
    <property type="match status" value="1"/>
</dbReference>
<feature type="repeat" description="TPR" evidence="4">
    <location>
        <begin position="126"/>
        <end position="159"/>
    </location>
</feature>
<organism evidence="5 6">
    <name type="scientific">Pseudidiomarina marina</name>
    <dbReference type="NCBI Taxonomy" id="502366"/>
    <lineage>
        <taxon>Bacteria</taxon>
        <taxon>Pseudomonadati</taxon>
        <taxon>Pseudomonadota</taxon>
        <taxon>Gammaproteobacteria</taxon>
        <taxon>Alteromonadales</taxon>
        <taxon>Idiomarinaceae</taxon>
        <taxon>Pseudidiomarina</taxon>
    </lineage>
</organism>
<reference evidence="6" key="1">
    <citation type="journal article" date="2018" name="Front. Microbiol.">
        <title>Genome-Based Analysis Reveals the Taxonomy and Diversity of the Family Idiomarinaceae.</title>
        <authorList>
            <person name="Liu Y."/>
            <person name="Lai Q."/>
            <person name="Shao Z."/>
        </authorList>
    </citation>
    <scope>NUCLEOTIDE SEQUENCE [LARGE SCALE GENOMIC DNA]</scope>
    <source>
        <strain evidence="6">PIM1</strain>
    </source>
</reference>
<evidence type="ECO:0000313" key="6">
    <source>
        <dbReference type="Proteomes" id="UP000288127"/>
    </source>
</evidence>
<keyword evidence="2" id="KW-0677">Repeat</keyword>
<dbReference type="InterPro" id="IPR027417">
    <property type="entry name" value="P-loop_NTPase"/>
</dbReference>
<dbReference type="SUPFAM" id="SSF52540">
    <property type="entry name" value="P-loop containing nucleoside triphosphate hydrolases"/>
    <property type="match status" value="1"/>
</dbReference>
<protein>
    <submittedName>
        <fullName evidence="5">Uncharacterized protein</fullName>
    </submittedName>
</protein>
<dbReference type="PANTHER" id="PTHR12788:SF10">
    <property type="entry name" value="PROTEIN-TYROSINE SULFOTRANSFERASE"/>
    <property type="match status" value="1"/>
</dbReference>
<evidence type="ECO:0000256" key="4">
    <source>
        <dbReference type="PROSITE-ProRule" id="PRU00339"/>
    </source>
</evidence>
<dbReference type="GO" id="GO:0008476">
    <property type="term" value="F:protein-tyrosine sulfotransferase activity"/>
    <property type="evidence" value="ECO:0007669"/>
    <property type="project" value="InterPro"/>
</dbReference>
<dbReference type="InterPro" id="IPR013105">
    <property type="entry name" value="TPR_2"/>
</dbReference>
<dbReference type="Pfam" id="PF13181">
    <property type="entry name" value="TPR_8"/>
    <property type="match status" value="1"/>
</dbReference>
<evidence type="ECO:0000256" key="1">
    <source>
        <dbReference type="ARBA" id="ARBA00022679"/>
    </source>
</evidence>
<dbReference type="Pfam" id="PF13469">
    <property type="entry name" value="Sulfotransfer_3"/>
    <property type="match status" value="1"/>
</dbReference>
<keyword evidence="6" id="KW-1185">Reference proteome</keyword>
<dbReference type="Pfam" id="PF07719">
    <property type="entry name" value="TPR_2"/>
    <property type="match status" value="1"/>
</dbReference>
<dbReference type="InterPro" id="IPR019734">
    <property type="entry name" value="TPR_rpt"/>
</dbReference>
<evidence type="ECO:0000256" key="2">
    <source>
        <dbReference type="ARBA" id="ARBA00022737"/>
    </source>
</evidence>
<dbReference type="Proteomes" id="UP000288127">
    <property type="component" value="Unassembled WGS sequence"/>
</dbReference>
<dbReference type="SMART" id="SM00028">
    <property type="entry name" value="TPR"/>
    <property type="match status" value="4"/>
</dbReference>
<dbReference type="PANTHER" id="PTHR12788">
    <property type="entry name" value="PROTEIN-TYROSINE SULFOTRANSFERASE 2"/>
    <property type="match status" value="1"/>
</dbReference>
<dbReference type="Pfam" id="PF13432">
    <property type="entry name" value="TPR_16"/>
    <property type="match status" value="1"/>
</dbReference>